<evidence type="ECO:0000313" key="2">
    <source>
        <dbReference type="Proteomes" id="UP001056120"/>
    </source>
</evidence>
<accession>A0ACB9I3Y4</accession>
<gene>
    <name evidence="1" type="ORF">L1987_30855</name>
</gene>
<dbReference type="Proteomes" id="UP001056120">
    <property type="component" value="Linkage Group LG10"/>
</dbReference>
<sequence length="546" mass="62745">MDSHIAIELFDNLHGKVEESRKMRWTKSNKKALVVQEDTRGRPTLKKQQQRKQDVARNNSFTGSQQSKCDHARHNSYITSQESRQASSVIQYRRSMKGKGKQPQDDNAHLGFPLIMGKDAVKNINCFKDSISSLFYPYISHIQDVNPDGNCGFRSVALGLGFAFQEYDKLRHTIDWQDVKAAPVSRWMSMPYIGLLIAQRFRAIAHLLSIADNQTFFPLWFGPNVHAQHQIVSLVHVNRAHFIHVKLEGDFPILTPNALWNMHRNDDAAEWEKIYSGRIERFKKIMLGEVQLGPGTAVDWGLLEEVQEAEQARAIIGQDTPWSRLFDLSFTETYREVIVEFLSTFIYSEAGLELLPGEAPDMEPDHVSFSIFGTVYRQTLCQWAVTTGLYHEPETVTPLYTEAVTEVDKEELLVFWGLISDSPWLDTKGRVSEIRDSLYRYMHQLISTSIAPHLKSREWCTDRYLFFLYCLLTGRRCSLSTCMALYFSSAYMRQKRGLLYGGAFITQIIRPVTPFHAHDPAMLPAIPSVRLDRRTVSGMRITHRFP</sequence>
<organism evidence="1 2">
    <name type="scientific">Smallanthus sonchifolius</name>
    <dbReference type="NCBI Taxonomy" id="185202"/>
    <lineage>
        <taxon>Eukaryota</taxon>
        <taxon>Viridiplantae</taxon>
        <taxon>Streptophyta</taxon>
        <taxon>Embryophyta</taxon>
        <taxon>Tracheophyta</taxon>
        <taxon>Spermatophyta</taxon>
        <taxon>Magnoliopsida</taxon>
        <taxon>eudicotyledons</taxon>
        <taxon>Gunneridae</taxon>
        <taxon>Pentapetalae</taxon>
        <taxon>asterids</taxon>
        <taxon>campanulids</taxon>
        <taxon>Asterales</taxon>
        <taxon>Asteraceae</taxon>
        <taxon>Asteroideae</taxon>
        <taxon>Heliantheae alliance</taxon>
        <taxon>Millerieae</taxon>
        <taxon>Smallanthus</taxon>
    </lineage>
</organism>
<keyword evidence="2" id="KW-1185">Reference proteome</keyword>
<reference evidence="1 2" key="2">
    <citation type="journal article" date="2022" name="Mol. Ecol. Resour.">
        <title>The genomes of chicory, endive, great burdock and yacon provide insights into Asteraceae paleo-polyploidization history and plant inulin production.</title>
        <authorList>
            <person name="Fan W."/>
            <person name="Wang S."/>
            <person name="Wang H."/>
            <person name="Wang A."/>
            <person name="Jiang F."/>
            <person name="Liu H."/>
            <person name="Zhao H."/>
            <person name="Xu D."/>
            <person name="Zhang Y."/>
        </authorList>
    </citation>
    <scope>NUCLEOTIDE SEQUENCE [LARGE SCALE GENOMIC DNA]</scope>
    <source>
        <strain evidence="2">cv. Yunnan</strain>
        <tissue evidence="1">Leaves</tissue>
    </source>
</reference>
<name>A0ACB9I3Y4_9ASTR</name>
<evidence type="ECO:0000313" key="1">
    <source>
        <dbReference type="EMBL" id="KAI3802714.1"/>
    </source>
</evidence>
<reference evidence="2" key="1">
    <citation type="journal article" date="2022" name="Mol. Ecol. Resour.">
        <title>The genomes of chicory, endive, great burdock and yacon provide insights into Asteraceae palaeo-polyploidization history and plant inulin production.</title>
        <authorList>
            <person name="Fan W."/>
            <person name="Wang S."/>
            <person name="Wang H."/>
            <person name="Wang A."/>
            <person name="Jiang F."/>
            <person name="Liu H."/>
            <person name="Zhao H."/>
            <person name="Xu D."/>
            <person name="Zhang Y."/>
        </authorList>
    </citation>
    <scope>NUCLEOTIDE SEQUENCE [LARGE SCALE GENOMIC DNA]</scope>
    <source>
        <strain evidence="2">cv. Yunnan</strain>
    </source>
</reference>
<protein>
    <submittedName>
        <fullName evidence="1">Uncharacterized protein</fullName>
    </submittedName>
</protein>
<dbReference type="EMBL" id="CM042027">
    <property type="protein sequence ID" value="KAI3802714.1"/>
    <property type="molecule type" value="Genomic_DNA"/>
</dbReference>
<proteinExistence type="predicted"/>
<comment type="caution">
    <text evidence="1">The sequence shown here is derived from an EMBL/GenBank/DDBJ whole genome shotgun (WGS) entry which is preliminary data.</text>
</comment>